<feature type="transmembrane region" description="Helical" evidence="8">
    <location>
        <begin position="140"/>
        <end position="159"/>
    </location>
</feature>
<evidence type="ECO:0000313" key="10">
    <source>
        <dbReference type="Proteomes" id="UP000604737"/>
    </source>
</evidence>
<evidence type="ECO:0000256" key="5">
    <source>
        <dbReference type="ARBA" id="ARBA00022692"/>
    </source>
</evidence>
<proteinExistence type="inferred from homology"/>
<dbReference type="CDD" id="cd06550">
    <property type="entry name" value="TM_ABC_iron-siderophores_like"/>
    <property type="match status" value="1"/>
</dbReference>
<feature type="transmembrane region" description="Helical" evidence="8">
    <location>
        <begin position="266"/>
        <end position="289"/>
    </location>
</feature>
<comment type="subcellular location">
    <subcellularLocation>
        <location evidence="1">Cell membrane</location>
        <topology evidence="1">Multi-pass membrane protein</topology>
    </subcellularLocation>
</comment>
<evidence type="ECO:0000256" key="6">
    <source>
        <dbReference type="ARBA" id="ARBA00022989"/>
    </source>
</evidence>
<keyword evidence="4" id="KW-1003">Cell membrane</keyword>
<protein>
    <submittedName>
        <fullName evidence="9">Iron-siderophore ABC transporter permease</fullName>
    </submittedName>
</protein>
<keyword evidence="3" id="KW-0813">Transport</keyword>
<dbReference type="PANTHER" id="PTHR30472">
    <property type="entry name" value="FERRIC ENTEROBACTIN TRANSPORT SYSTEM PERMEASE PROTEIN"/>
    <property type="match status" value="1"/>
</dbReference>
<evidence type="ECO:0000256" key="7">
    <source>
        <dbReference type="ARBA" id="ARBA00023136"/>
    </source>
</evidence>
<comment type="caution">
    <text evidence="9">The sequence shown here is derived from an EMBL/GenBank/DDBJ whole genome shotgun (WGS) entry which is preliminary data.</text>
</comment>
<evidence type="ECO:0000256" key="1">
    <source>
        <dbReference type="ARBA" id="ARBA00004651"/>
    </source>
</evidence>
<evidence type="ECO:0000256" key="2">
    <source>
        <dbReference type="ARBA" id="ARBA00007935"/>
    </source>
</evidence>
<gene>
    <name evidence="9" type="ORF">GCM10007350_04670</name>
</gene>
<dbReference type="Gene3D" id="1.10.3470.10">
    <property type="entry name" value="ABC transporter involved in vitamin B12 uptake, BtuC"/>
    <property type="match status" value="1"/>
</dbReference>
<dbReference type="SUPFAM" id="SSF81345">
    <property type="entry name" value="ABC transporter involved in vitamin B12 uptake, BtuC"/>
    <property type="match status" value="1"/>
</dbReference>
<feature type="transmembrane region" description="Helical" evidence="8">
    <location>
        <begin position="26"/>
        <end position="46"/>
    </location>
</feature>
<evidence type="ECO:0000256" key="8">
    <source>
        <dbReference type="SAM" id="Phobius"/>
    </source>
</evidence>
<feature type="transmembrane region" description="Helical" evidence="8">
    <location>
        <begin position="171"/>
        <end position="193"/>
    </location>
</feature>
<feature type="transmembrane region" description="Helical" evidence="8">
    <location>
        <begin position="301"/>
        <end position="321"/>
    </location>
</feature>
<keyword evidence="7 8" id="KW-0472">Membrane</keyword>
<keyword evidence="10" id="KW-1185">Reference proteome</keyword>
<dbReference type="InterPro" id="IPR000522">
    <property type="entry name" value="ABC_transptr_permease_BtuC"/>
</dbReference>
<name>A0ABQ3GYF4_9NEIS</name>
<feature type="transmembrane region" description="Helical" evidence="8">
    <location>
        <begin position="77"/>
        <end position="95"/>
    </location>
</feature>
<evidence type="ECO:0000256" key="3">
    <source>
        <dbReference type="ARBA" id="ARBA00022448"/>
    </source>
</evidence>
<dbReference type="EMBL" id="BMYO01000001">
    <property type="protein sequence ID" value="GHD56857.1"/>
    <property type="molecule type" value="Genomic_DNA"/>
</dbReference>
<evidence type="ECO:0000256" key="4">
    <source>
        <dbReference type="ARBA" id="ARBA00022475"/>
    </source>
</evidence>
<organism evidence="9 10">
    <name type="scientific">Jeongeupia chitinilytica</name>
    <dbReference type="NCBI Taxonomy" id="1041641"/>
    <lineage>
        <taxon>Bacteria</taxon>
        <taxon>Pseudomonadati</taxon>
        <taxon>Pseudomonadota</taxon>
        <taxon>Betaproteobacteria</taxon>
        <taxon>Neisseriales</taxon>
        <taxon>Chitinibacteraceae</taxon>
        <taxon>Jeongeupia</taxon>
    </lineage>
</organism>
<dbReference type="PANTHER" id="PTHR30472:SF25">
    <property type="entry name" value="ABC TRANSPORTER PERMEASE PROTEIN MJ0876-RELATED"/>
    <property type="match status" value="1"/>
</dbReference>
<comment type="similarity">
    <text evidence="2">Belongs to the binding-protein-dependent transport system permease family. FecCD subfamily.</text>
</comment>
<feature type="transmembrane region" description="Helical" evidence="8">
    <location>
        <begin position="213"/>
        <end position="232"/>
    </location>
</feature>
<feature type="transmembrane region" description="Helical" evidence="8">
    <location>
        <begin position="328"/>
        <end position="349"/>
    </location>
</feature>
<dbReference type="Proteomes" id="UP000604737">
    <property type="component" value="Unassembled WGS sequence"/>
</dbReference>
<evidence type="ECO:0000313" key="9">
    <source>
        <dbReference type="EMBL" id="GHD56857.1"/>
    </source>
</evidence>
<keyword evidence="5 8" id="KW-0812">Transmembrane</keyword>
<dbReference type="RefSeq" id="WP_229797377.1">
    <property type="nucleotide sequence ID" value="NZ_BMYO01000001.1"/>
</dbReference>
<keyword evidence="6 8" id="KW-1133">Transmembrane helix</keyword>
<reference evidence="10" key="1">
    <citation type="journal article" date="2019" name="Int. J. Syst. Evol. Microbiol.">
        <title>The Global Catalogue of Microorganisms (GCM) 10K type strain sequencing project: providing services to taxonomists for standard genome sequencing and annotation.</title>
        <authorList>
            <consortium name="The Broad Institute Genomics Platform"/>
            <consortium name="The Broad Institute Genome Sequencing Center for Infectious Disease"/>
            <person name="Wu L."/>
            <person name="Ma J."/>
        </authorList>
    </citation>
    <scope>NUCLEOTIDE SEQUENCE [LARGE SCALE GENOMIC DNA]</scope>
    <source>
        <strain evidence="10">KCTC 23701</strain>
    </source>
</reference>
<dbReference type="InterPro" id="IPR037294">
    <property type="entry name" value="ABC_BtuC-like"/>
</dbReference>
<accession>A0ABQ3GYF4</accession>
<sequence>MSAPEVALLQAADTVAGYRRLLGRRLAIIAVLLVVIVASLLLDFTLGPSGMPVAEVLQALFDRAGADPGSVVIVRDIRLPYALIAVAVGLALGLAGAEMQTILNNPLASPFTLGVSQAAAFGAALALVLDLTIPGVPQEWSVAVNAFIFAMLSAWLLDFVTRVVGMSTSGVVLFGIALFFSFDALLALLKYVATAEALQGVIMWTMGSLSRATWPKVIALFVACALLLPWSMRNAWRLTALRLGEDRAASFGVDVRRLRLGSLTRISLLTALAVSFVGTIGFIGLIAPHMARRLVGEDHRFYLPASALVGAVVMSVASVASKNIVPGVIVPVGIVTALVGIPLFMAIVFRHGGRA</sequence>
<dbReference type="Pfam" id="PF01032">
    <property type="entry name" value="FecCD"/>
    <property type="match status" value="1"/>
</dbReference>
<feature type="transmembrane region" description="Helical" evidence="8">
    <location>
        <begin position="107"/>
        <end position="128"/>
    </location>
</feature>